<evidence type="ECO:0000259" key="2">
    <source>
        <dbReference type="Pfam" id="PF01370"/>
    </source>
</evidence>
<accession>A0A3S3SLL9</accession>
<comment type="caution">
    <text evidence="3">The sequence shown here is derived from an EMBL/GenBank/DDBJ whole genome shotgun (WGS) entry which is preliminary data.</text>
</comment>
<name>A0A3S3SLL9_9BACI</name>
<dbReference type="InterPro" id="IPR036291">
    <property type="entry name" value="NAD(P)-bd_dom_sf"/>
</dbReference>
<keyword evidence="4" id="KW-1185">Reference proteome</keyword>
<evidence type="ECO:0000313" key="4">
    <source>
        <dbReference type="Proteomes" id="UP000288024"/>
    </source>
</evidence>
<dbReference type="AlphaFoldDB" id="A0A3S3SLL9"/>
<evidence type="ECO:0000256" key="1">
    <source>
        <dbReference type="ARBA" id="ARBA00007637"/>
    </source>
</evidence>
<dbReference type="PANTHER" id="PTHR43000">
    <property type="entry name" value="DTDP-D-GLUCOSE 4,6-DEHYDRATASE-RELATED"/>
    <property type="match status" value="1"/>
</dbReference>
<dbReference type="Gene3D" id="3.40.50.720">
    <property type="entry name" value="NAD(P)-binding Rossmann-like Domain"/>
    <property type="match status" value="1"/>
</dbReference>
<dbReference type="Proteomes" id="UP000288024">
    <property type="component" value="Unassembled WGS sequence"/>
</dbReference>
<evidence type="ECO:0000313" key="3">
    <source>
        <dbReference type="EMBL" id="RVT65097.1"/>
    </source>
</evidence>
<comment type="similarity">
    <text evidence="1">Belongs to the NAD(P)-dependent epimerase/dehydratase family.</text>
</comment>
<proteinExistence type="inferred from homology"/>
<sequence>MEGKMVKVLVTGGASNSMAVKVMEKLTASGMKVVLADNREWDLDTNLNGMASYYKTDLDKRELTSIFTQEKIDIVLHLKHELITSNAMKDSFDQSEVNIATTINVLEACVEAKVKKVIFPSAISVYGNETEEAVEDNFLDPALFEGLSKKMEEKYVMHYHKLYSLPFTILRFADIYGIQTEGFIADNLEKAIDGQAPVIYGDGKQLRNFVYIDDAVDAILASLTKGDNEIINIASQSMYSLQEAAEMIGDSAGNLHPIFKDSQGELASSCSVSVAKAKEILGWKADISLREGLEKAMQQFRLKKHS</sequence>
<protein>
    <submittedName>
        <fullName evidence="3">NAD-dependent epimerase/dehydratase family protein</fullName>
    </submittedName>
</protein>
<dbReference type="Gene3D" id="3.90.25.10">
    <property type="entry name" value="UDP-galactose 4-epimerase, domain 1"/>
    <property type="match status" value="1"/>
</dbReference>
<organism evidence="3 4">
    <name type="scientific">Niallia taxi</name>
    <dbReference type="NCBI Taxonomy" id="2499688"/>
    <lineage>
        <taxon>Bacteria</taxon>
        <taxon>Bacillati</taxon>
        <taxon>Bacillota</taxon>
        <taxon>Bacilli</taxon>
        <taxon>Bacillales</taxon>
        <taxon>Bacillaceae</taxon>
        <taxon>Niallia</taxon>
    </lineage>
</organism>
<dbReference type="SUPFAM" id="SSF51735">
    <property type="entry name" value="NAD(P)-binding Rossmann-fold domains"/>
    <property type="match status" value="1"/>
</dbReference>
<gene>
    <name evidence="3" type="ORF">EM808_06180</name>
</gene>
<feature type="domain" description="NAD-dependent epimerase/dehydratase" evidence="2">
    <location>
        <begin position="8"/>
        <end position="234"/>
    </location>
</feature>
<dbReference type="InterPro" id="IPR001509">
    <property type="entry name" value="Epimerase_deHydtase"/>
</dbReference>
<reference evidence="3 4" key="1">
    <citation type="submission" date="2019-01" db="EMBL/GenBank/DDBJ databases">
        <title>Bacillus sp. M5HDSG1-1, whole genome shotgun sequence.</title>
        <authorList>
            <person name="Tuo L."/>
        </authorList>
    </citation>
    <scope>NUCLEOTIDE SEQUENCE [LARGE SCALE GENOMIC DNA]</scope>
    <source>
        <strain evidence="3 4">M5HDSG1-1</strain>
    </source>
</reference>
<dbReference type="EMBL" id="RZTZ01000002">
    <property type="protein sequence ID" value="RVT65097.1"/>
    <property type="molecule type" value="Genomic_DNA"/>
</dbReference>
<dbReference type="Pfam" id="PF01370">
    <property type="entry name" value="Epimerase"/>
    <property type="match status" value="1"/>
</dbReference>